<feature type="region of interest" description="Disordered" evidence="5">
    <location>
        <begin position="1"/>
        <end position="92"/>
    </location>
</feature>
<feature type="compositionally biased region" description="Pro residues" evidence="5">
    <location>
        <begin position="354"/>
        <end position="364"/>
    </location>
</feature>
<feature type="compositionally biased region" description="Low complexity" evidence="5">
    <location>
        <begin position="25"/>
        <end position="41"/>
    </location>
</feature>
<evidence type="ECO:0000313" key="7">
    <source>
        <dbReference type="EMBL" id="KAK4034115.1"/>
    </source>
</evidence>
<feature type="region of interest" description="Disordered" evidence="5">
    <location>
        <begin position="287"/>
        <end position="329"/>
    </location>
</feature>
<proteinExistence type="predicted"/>
<feature type="compositionally biased region" description="Low complexity" evidence="5">
    <location>
        <begin position="575"/>
        <end position="587"/>
    </location>
</feature>
<dbReference type="Proteomes" id="UP001303115">
    <property type="component" value="Unassembled WGS sequence"/>
</dbReference>
<dbReference type="GO" id="GO:0001228">
    <property type="term" value="F:DNA-binding transcription activator activity, RNA polymerase II-specific"/>
    <property type="evidence" value="ECO:0007669"/>
    <property type="project" value="TreeGrafter"/>
</dbReference>
<feature type="compositionally biased region" description="Basic and acidic residues" evidence="5">
    <location>
        <begin position="132"/>
        <end position="152"/>
    </location>
</feature>
<dbReference type="InterPro" id="IPR009071">
    <property type="entry name" value="HMG_box_dom"/>
</dbReference>
<dbReference type="EMBL" id="MU854494">
    <property type="protein sequence ID" value="KAK4034115.1"/>
    <property type="molecule type" value="Genomic_DNA"/>
</dbReference>
<feature type="compositionally biased region" description="Low complexity" evidence="5">
    <location>
        <begin position="725"/>
        <end position="744"/>
    </location>
</feature>
<dbReference type="FunFam" id="1.10.30.10:FF:000041">
    <property type="entry name" value="HMG box family protein"/>
    <property type="match status" value="1"/>
</dbReference>
<dbReference type="PANTHER" id="PTHR10270:SF161">
    <property type="entry name" value="SEX-DETERMINING REGION Y PROTEIN"/>
    <property type="match status" value="1"/>
</dbReference>
<keyword evidence="3" id="KW-0804">Transcription</keyword>
<dbReference type="AlphaFoldDB" id="A0AAN6PB14"/>
<gene>
    <name evidence="7" type="ORF">C8A01DRAFT_39415</name>
</gene>
<dbReference type="GO" id="GO:0005634">
    <property type="term" value="C:nucleus"/>
    <property type="evidence" value="ECO:0007669"/>
    <property type="project" value="UniProtKB-UniRule"/>
</dbReference>
<evidence type="ECO:0000259" key="6">
    <source>
        <dbReference type="PROSITE" id="PS50118"/>
    </source>
</evidence>
<feature type="compositionally biased region" description="Polar residues" evidence="5">
    <location>
        <begin position="651"/>
        <end position="660"/>
    </location>
</feature>
<sequence length="898" mass="93125">MAAARSPSGPVPAPTVAVTARQHGSETSPTAAPLSSSAATAGPPPPEPAGEREQQQQQQPPRRSITRKRAASINTEEANRPKLENLSLSTPGTASAGLISFILYRQHHQAQVVQQNPGLANPEISKIIGEQWRNEPEERKNQWKQLAEEEKQHHQRQYPDYRYQPRRGNKGGGSQSTRPAAAPGEDPHRCPNCGGRYIATPRTPSTPFMTPTAPKPGSTPYGPPPGHHPLTSSRGEMSRHGRAHPAPQWASGPQSDPSLYDIHEDYGNAMSPNDAKRRRYTAAAGSYHNFHSLPSPPPAYPQQPGHHPPPHTRQPSLSNPTTPAATAAAAAAANYAPAGGVSLPGPSAMLPRTSPGPMPPPPRPAHSVPVSVSGQVLPTAVHHYPPPPHTHLPRNLNPNLHGTAATAAVDFDESLRLPPLQTHLPTTTATSPDNNFEASAATAAGAGGGGGGGGVGLGIQMNPTPTITSYAGVTAAAAGVTARERDAASQARSVEAMVMSISFVSKLRVLERISPPLPAAATTPGPGPVPGGRGPVIAVEGPDARLVRAVAGVVGRALRGASPAQDGWEVRCWEDGSVQQQQQQERGSVGGGVGEDVVMGEAGGRVSRQGSQGSIAAAASVDNPFTAYLRTISDWHAKSAEIVQFVTRGTLSSSTAATPTRETRLSTSSTATTSSTSSSSSASGSSMSTTTDPNRTEPESDATPRPSTTTTSTQRHPLPTTPGGTSLNTTSATATTQKTNKKTNNTNKLPIALLPSGFSLTLADRFACAVPITDAYAPVDHWQWMATLWRGIVGADLVIYVCSKAFSAAGAGTGMIGEDGGTGGGGGTVEVKSGGLIVVRVPVAVSGAGYGDGGAGDREVVVDEKMERRLGFEVVEWVRGGGWVNAGRGVEGGMGMEY</sequence>
<evidence type="ECO:0000256" key="1">
    <source>
        <dbReference type="ARBA" id="ARBA00023015"/>
    </source>
</evidence>
<dbReference type="Gene3D" id="1.10.30.10">
    <property type="entry name" value="High mobility group box domain"/>
    <property type="match status" value="1"/>
</dbReference>
<feature type="region of interest" description="Disordered" evidence="5">
    <location>
        <begin position="130"/>
        <end position="273"/>
    </location>
</feature>
<protein>
    <recommendedName>
        <fullName evidence="6">HMG box domain-containing protein</fullName>
    </recommendedName>
</protein>
<feature type="region of interest" description="Disordered" evidence="5">
    <location>
        <begin position="651"/>
        <end position="744"/>
    </location>
</feature>
<feature type="DNA-binding region" description="HMG box" evidence="4">
    <location>
        <begin position="94"/>
        <end position="162"/>
    </location>
</feature>
<evidence type="ECO:0000256" key="4">
    <source>
        <dbReference type="PROSITE-ProRule" id="PRU00267"/>
    </source>
</evidence>
<dbReference type="SUPFAM" id="SSF47095">
    <property type="entry name" value="HMG-box"/>
    <property type="match status" value="1"/>
</dbReference>
<evidence type="ECO:0000256" key="2">
    <source>
        <dbReference type="ARBA" id="ARBA00023125"/>
    </source>
</evidence>
<name>A0AAN6PB14_9PEZI</name>
<dbReference type="InterPro" id="IPR050140">
    <property type="entry name" value="SRY-related_HMG-box_TF-like"/>
</dbReference>
<reference evidence="8" key="1">
    <citation type="journal article" date="2023" name="Mol. Phylogenet. Evol.">
        <title>Genome-scale phylogeny and comparative genomics of the fungal order Sordariales.</title>
        <authorList>
            <person name="Hensen N."/>
            <person name="Bonometti L."/>
            <person name="Westerberg I."/>
            <person name="Brannstrom I.O."/>
            <person name="Guillou S."/>
            <person name="Cros-Aarteil S."/>
            <person name="Calhoun S."/>
            <person name="Haridas S."/>
            <person name="Kuo A."/>
            <person name="Mondo S."/>
            <person name="Pangilinan J."/>
            <person name="Riley R."/>
            <person name="LaButti K."/>
            <person name="Andreopoulos B."/>
            <person name="Lipzen A."/>
            <person name="Chen C."/>
            <person name="Yan M."/>
            <person name="Daum C."/>
            <person name="Ng V."/>
            <person name="Clum A."/>
            <person name="Steindorff A."/>
            <person name="Ohm R.A."/>
            <person name="Martin F."/>
            <person name="Silar P."/>
            <person name="Natvig D.O."/>
            <person name="Lalanne C."/>
            <person name="Gautier V."/>
            <person name="Ament-Velasquez S.L."/>
            <person name="Kruys A."/>
            <person name="Hutchinson M.I."/>
            <person name="Powell A.J."/>
            <person name="Barry K."/>
            <person name="Miller A.N."/>
            <person name="Grigoriev I.V."/>
            <person name="Debuchy R."/>
            <person name="Gladieux P."/>
            <person name="Hiltunen Thoren M."/>
            <person name="Johannesson H."/>
        </authorList>
    </citation>
    <scope>NUCLEOTIDE SEQUENCE [LARGE SCALE GENOMIC DNA]</scope>
    <source>
        <strain evidence="8">CBS 284.82</strain>
    </source>
</reference>
<feature type="compositionally biased region" description="Low complexity" evidence="5">
    <location>
        <begin position="703"/>
        <end position="718"/>
    </location>
</feature>
<feature type="compositionally biased region" description="Low complexity" evidence="5">
    <location>
        <begin position="313"/>
        <end position="329"/>
    </location>
</feature>
<accession>A0AAN6PB14</accession>
<dbReference type="PANTHER" id="PTHR10270">
    <property type="entry name" value="SOX TRANSCRIPTION FACTOR"/>
    <property type="match status" value="1"/>
</dbReference>
<dbReference type="Pfam" id="PF00505">
    <property type="entry name" value="HMG_box"/>
    <property type="match status" value="1"/>
</dbReference>
<keyword evidence="2 4" id="KW-0238">DNA-binding</keyword>
<comment type="caution">
    <text evidence="7">The sequence shown here is derived from an EMBL/GenBank/DDBJ whole genome shotgun (WGS) entry which is preliminary data.</text>
</comment>
<dbReference type="GO" id="GO:0000978">
    <property type="term" value="F:RNA polymerase II cis-regulatory region sequence-specific DNA binding"/>
    <property type="evidence" value="ECO:0007669"/>
    <property type="project" value="TreeGrafter"/>
</dbReference>
<dbReference type="GO" id="GO:0030154">
    <property type="term" value="P:cell differentiation"/>
    <property type="evidence" value="ECO:0007669"/>
    <property type="project" value="TreeGrafter"/>
</dbReference>
<keyword evidence="1" id="KW-0805">Transcription regulation</keyword>
<feature type="compositionally biased region" description="Low complexity" evidence="5">
    <location>
        <begin position="666"/>
        <end position="691"/>
    </location>
</feature>
<evidence type="ECO:0000313" key="8">
    <source>
        <dbReference type="Proteomes" id="UP001303115"/>
    </source>
</evidence>
<keyword evidence="8" id="KW-1185">Reference proteome</keyword>
<dbReference type="PROSITE" id="PS50118">
    <property type="entry name" value="HMG_BOX_2"/>
    <property type="match status" value="1"/>
</dbReference>
<feature type="domain" description="HMG box" evidence="6">
    <location>
        <begin position="94"/>
        <end position="162"/>
    </location>
</feature>
<dbReference type="SMART" id="SM00398">
    <property type="entry name" value="HMG"/>
    <property type="match status" value="1"/>
</dbReference>
<dbReference type="CDD" id="cd01389">
    <property type="entry name" value="HMG-box_ROX1-like"/>
    <property type="match status" value="1"/>
</dbReference>
<feature type="region of interest" description="Disordered" evidence="5">
    <location>
        <begin position="346"/>
        <end position="370"/>
    </location>
</feature>
<dbReference type="InterPro" id="IPR036910">
    <property type="entry name" value="HMG_box_dom_sf"/>
</dbReference>
<feature type="region of interest" description="Disordered" evidence="5">
    <location>
        <begin position="575"/>
        <end position="598"/>
    </location>
</feature>
<organism evidence="7 8">
    <name type="scientific">Parachaetomium inaequale</name>
    <dbReference type="NCBI Taxonomy" id="2588326"/>
    <lineage>
        <taxon>Eukaryota</taxon>
        <taxon>Fungi</taxon>
        <taxon>Dikarya</taxon>
        <taxon>Ascomycota</taxon>
        <taxon>Pezizomycotina</taxon>
        <taxon>Sordariomycetes</taxon>
        <taxon>Sordariomycetidae</taxon>
        <taxon>Sordariales</taxon>
        <taxon>Chaetomiaceae</taxon>
        <taxon>Parachaetomium</taxon>
    </lineage>
</organism>
<evidence type="ECO:0000256" key="3">
    <source>
        <dbReference type="ARBA" id="ARBA00023163"/>
    </source>
</evidence>
<dbReference type="GO" id="GO:0000122">
    <property type="term" value="P:negative regulation of transcription by RNA polymerase II"/>
    <property type="evidence" value="ECO:0007669"/>
    <property type="project" value="TreeGrafter"/>
</dbReference>
<keyword evidence="4" id="KW-0539">Nucleus</keyword>
<evidence type="ECO:0000256" key="5">
    <source>
        <dbReference type="SAM" id="MobiDB-lite"/>
    </source>
</evidence>